<evidence type="ECO:0000259" key="3">
    <source>
        <dbReference type="PROSITE" id="PS50966"/>
    </source>
</evidence>
<evidence type="ECO:0000256" key="1">
    <source>
        <dbReference type="ARBA" id="ARBA00022801"/>
    </source>
</evidence>
<dbReference type="AlphaFoldDB" id="A0A3S0VLI5"/>
<name>A0A3S0VLI5_9BACI</name>
<dbReference type="InterPro" id="IPR049730">
    <property type="entry name" value="SNF2/RAD54-like_C"/>
</dbReference>
<dbReference type="Pfam" id="PF08455">
    <property type="entry name" value="SNF2_assoc"/>
    <property type="match status" value="1"/>
</dbReference>
<dbReference type="GO" id="GO:0008270">
    <property type="term" value="F:zinc ion binding"/>
    <property type="evidence" value="ECO:0007669"/>
    <property type="project" value="UniProtKB-KW"/>
</dbReference>
<dbReference type="Proteomes" id="UP000267430">
    <property type="component" value="Unassembled WGS sequence"/>
</dbReference>
<dbReference type="InterPro" id="IPR038718">
    <property type="entry name" value="SNF2-like_sf"/>
</dbReference>
<reference evidence="6 7" key="1">
    <citation type="submission" date="2018-12" db="EMBL/GenBank/DDBJ databases">
        <title>Bacillus chawlae sp. nov., Bacillus glennii sp. nov., and Bacillus saganii sp. nov. Isolated from the Vehicle Assembly Building at Kennedy Space Center where the Viking Spacecraft were Assembled.</title>
        <authorList>
            <person name="Seuylemezian A."/>
            <person name="Vaishampayan P."/>
        </authorList>
    </citation>
    <scope>NUCLEOTIDE SEQUENCE [LARGE SCALE GENOMIC DNA]</scope>
    <source>
        <strain evidence="6 7">L5</strain>
    </source>
</reference>
<dbReference type="PROSITE" id="PS51194">
    <property type="entry name" value="HELICASE_CTER"/>
    <property type="match status" value="1"/>
</dbReference>
<keyword evidence="2" id="KW-0479">Metal-binding</keyword>
<dbReference type="InterPro" id="IPR027417">
    <property type="entry name" value="P-loop_NTPase"/>
</dbReference>
<dbReference type="Pfam" id="PF00271">
    <property type="entry name" value="Helicase_C"/>
    <property type="match status" value="1"/>
</dbReference>
<gene>
    <name evidence="6" type="ORF">ELQ35_13305</name>
</gene>
<dbReference type="OrthoDB" id="9760715at2"/>
<dbReference type="CDD" id="cd18793">
    <property type="entry name" value="SF2_C_SNF"/>
    <property type="match status" value="1"/>
</dbReference>
<evidence type="ECO:0000313" key="6">
    <source>
        <dbReference type="EMBL" id="RUQ28208.1"/>
    </source>
</evidence>
<dbReference type="RefSeq" id="WP_126865315.1">
    <property type="nucleotide sequence ID" value="NZ_JAUSTX010000002.1"/>
</dbReference>
<dbReference type="InterPro" id="IPR014001">
    <property type="entry name" value="Helicase_ATP-bd"/>
</dbReference>
<dbReference type="PANTHER" id="PTHR10799">
    <property type="entry name" value="SNF2/RAD54 HELICASE FAMILY"/>
    <property type="match status" value="1"/>
</dbReference>
<accession>A0A3S0VLI5</accession>
<dbReference type="InterPro" id="IPR013663">
    <property type="entry name" value="Helicase_SWF/SNF/SWI_bac"/>
</dbReference>
<organism evidence="6 7">
    <name type="scientific">Peribacillus cavernae</name>
    <dbReference type="NCBI Taxonomy" id="1674310"/>
    <lineage>
        <taxon>Bacteria</taxon>
        <taxon>Bacillati</taxon>
        <taxon>Bacillota</taxon>
        <taxon>Bacilli</taxon>
        <taxon>Bacillales</taxon>
        <taxon>Bacillaceae</taxon>
        <taxon>Peribacillus</taxon>
    </lineage>
</organism>
<comment type="caution">
    <text evidence="6">The sequence shown here is derived from an EMBL/GenBank/DDBJ whole genome shotgun (WGS) entry which is preliminary data.</text>
</comment>
<dbReference type="SUPFAM" id="SSF52540">
    <property type="entry name" value="P-loop containing nucleoside triphosphate hydrolases"/>
    <property type="match status" value="2"/>
</dbReference>
<evidence type="ECO:0000313" key="7">
    <source>
        <dbReference type="Proteomes" id="UP000267430"/>
    </source>
</evidence>
<dbReference type="GO" id="GO:0005524">
    <property type="term" value="F:ATP binding"/>
    <property type="evidence" value="ECO:0007669"/>
    <property type="project" value="InterPro"/>
</dbReference>
<dbReference type="PROSITE" id="PS50966">
    <property type="entry name" value="ZF_SWIM"/>
    <property type="match status" value="1"/>
</dbReference>
<sequence length="1083" mass="123209">MNHLLTKDFVKDMFSDTIFRRGLTYYKAGRVSDLEFDFANQVWNATVAGTEYYDVNIEIDEYGSVSSECDCPAFDNYWECKHIVAVLLEISDLEAVPNQKKAAPRIGTLRKGQANEFGAAERFIELLSAFNDPEENVSALSRQEVMLEYIVKTKPLSFSSNRDTMLTLEIKAGEKRLYVIKKIKEFLKAVEQGSTYYVTKKFSFDPFEHTFSDEDQEIIHLLADLCRQEEDYRKTLSPYGYGSSSNDRELMIPPHMSGNLLAKMRERNFSFEHEGIPYQSIGFRENTLPFSFQLEKSSEENYKLEMDELLAASFFSRYGLLFSKGNLYKLSDKQQAVLKELSFYTKSLRGSALPIGKDQIGSFLTHVTPVLKRIGNTEIADSVSGKIVSPPLKAKMFVEEEAGRFISKVEYHYGESIINPFSGQQDPNHDNGIILMRDAEKERDIMGTIESAPFKVKESRLYLEGGEDTLYDFLYRVLPELENKVEIYTSSNVKSLMLPERQAPSVSIDIDSSGNWLEANFDMEGIDEKNIQQILQSVAEKKKYYRLPDGAFVSLENDEFQTIGQLFGELNVRKEELQSGSIKLPVYRGFAVEESIKNSSATFGKSFRRFLKALKNPDELDIEVPETLDASLRDYQQTGYQWLKMMSHYRLGGILADDMGLGKTLQSIAYLLSEKKEAKTPGTSLVVAPASLVYNWKSEIDKFAPELSAEVAIGTAKERKELLEHSPLPDIVLTSYPTLRQDIDWYSEQEFDSLILDEAQVIKNHAAKTSIAVRKIKASKRFALSGTPIENSIDELWSIFDAIMPGLFSNQQAFRGLSNEKISHMVRPFILRRVKKDVLKELPDKIETNHLSEMTQKQKELYVGYLEKIQQDTRDAIATEGFQKSRIKILAGLTRLRQLCCHPSLFLENYNGGSGKLDQFLEMAKNAIENGRRLLVFSQFTSMLKVIREQLDKEGLSYFYLDGKTPSKERIEMAETFNQGEGELFLISLKAGGTGLNLTGADTVVLYDLWWNPAVEEQAAGRAHRIGQKNVVQVLRLIARGTIEEKIYELQQKKKELIEQVIQPGETMLSSLSETEIRELLSI</sequence>
<feature type="domain" description="Helicase C-terminal" evidence="5">
    <location>
        <begin position="916"/>
        <end position="1073"/>
    </location>
</feature>
<proteinExistence type="predicted"/>
<keyword evidence="7" id="KW-1185">Reference proteome</keyword>
<dbReference type="Pfam" id="PF00176">
    <property type="entry name" value="SNF2-rel_dom"/>
    <property type="match status" value="1"/>
</dbReference>
<dbReference type="Gene3D" id="3.40.50.10810">
    <property type="entry name" value="Tandem AAA-ATPase domain"/>
    <property type="match status" value="1"/>
</dbReference>
<protein>
    <submittedName>
        <fullName evidence="6">Helicase SNF2</fullName>
    </submittedName>
</protein>
<dbReference type="CDD" id="cd18012">
    <property type="entry name" value="DEXQc_arch_SWI2_SNF2"/>
    <property type="match status" value="1"/>
</dbReference>
<dbReference type="GO" id="GO:0016787">
    <property type="term" value="F:hydrolase activity"/>
    <property type="evidence" value="ECO:0007669"/>
    <property type="project" value="UniProtKB-KW"/>
</dbReference>
<evidence type="ECO:0000256" key="2">
    <source>
        <dbReference type="PROSITE-ProRule" id="PRU00325"/>
    </source>
</evidence>
<evidence type="ECO:0000259" key="4">
    <source>
        <dbReference type="PROSITE" id="PS51192"/>
    </source>
</evidence>
<keyword evidence="6" id="KW-0547">Nucleotide-binding</keyword>
<feature type="domain" description="Helicase ATP-binding" evidence="4">
    <location>
        <begin position="644"/>
        <end position="806"/>
    </location>
</feature>
<keyword evidence="6" id="KW-0067">ATP-binding</keyword>
<keyword evidence="6" id="KW-0347">Helicase</keyword>
<feature type="domain" description="SWIM-type" evidence="3">
    <location>
        <begin position="53"/>
        <end position="91"/>
    </location>
</feature>
<dbReference type="PROSITE" id="PS51192">
    <property type="entry name" value="HELICASE_ATP_BIND_1"/>
    <property type="match status" value="1"/>
</dbReference>
<dbReference type="SMART" id="SM00490">
    <property type="entry name" value="HELICc"/>
    <property type="match status" value="1"/>
</dbReference>
<dbReference type="InterPro" id="IPR000330">
    <property type="entry name" value="SNF2_N"/>
</dbReference>
<dbReference type="Pfam" id="PF04434">
    <property type="entry name" value="SWIM"/>
    <property type="match status" value="1"/>
</dbReference>
<keyword evidence="2" id="KW-0863">Zinc-finger</keyword>
<dbReference type="FunFam" id="3.40.50.300:FF:000533">
    <property type="entry name" value="Helicase, Snf2 family"/>
    <property type="match status" value="1"/>
</dbReference>
<dbReference type="InterPro" id="IPR001650">
    <property type="entry name" value="Helicase_C-like"/>
</dbReference>
<evidence type="ECO:0000259" key="5">
    <source>
        <dbReference type="PROSITE" id="PS51194"/>
    </source>
</evidence>
<dbReference type="SMART" id="SM00487">
    <property type="entry name" value="DEXDc"/>
    <property type="match status" value="1"/>
</dbReference>
<dbReference type="EMBL" id="RYZZ01000017">
    <property type="protein sequence ID" value="RUQ28208.1"/>
    <property type="molecule type" value="Genomic_DNA"/>
</dbReference>
<keyword evidence="2" id="KW-0862">Zinc</keyword>
<dbReference type="Gene3D" id="3.40.50.300">
    <property type="entry name" value="P-loop containing nucleotide triphosphate hydrolases"/>
    <property type="match status" value="1"/>
</dbReference>
<keyword evidence="1" id="KW-0378">Hydrolase</keyword>
<dbReference type="GO" id="GO:0004386">
    <property type="term" value="F:helicase activity"/>
    <property type="evidence" value="ECO:0007669"/>
    <property type="project" value="UniProtKB-KW"/>
</dbReference>
<dbReference type="InterPro" id="IPR007527">
    <property type="entry name" value="Znf_SWIM"/>
</dbReference>